<comment type="caution">
    <text evidence="5">The sequence shown here is derived from an EMBL/GenBank/DDBJ whole genome shotgun (WGS) entry which is preliminary data.</text>
</comment>
<evidence type="ECO:0000313" key="5">
    <source>
        <dbReference type="EMBL" id="KPV42623.1"/>
    </source>
</evidence>
<dbReference type="Pfam" id="PF00582">
    <property type="entry name" value="Usp"/>
    <property type="match status" value="1"/>
</dbReference>
<dbReference type="PRINTS" id="PR01438">
    <property type="entry name" value="UNVRSLSTRESS"/>
</dbReference>
<gene>
    <name evidence="5" type="ORF">AN477_16765</name>
</gene>
<proteinExistence type="inferred from homology"/>
<dbReference type="EMBL" id="LJCO01000072">
    <property type="protein sequence ID" value="KPV42623.1"/>
    <property type="molecule type" value="Genomic_DNA"/>
</dbReference>
<dbReference type="InterPro" id="IPR006015">
    <property type="entry name" value="Universal_stress_UspA"/>
</dbReference>
<dbReference type="PATRIC" id="fig|471514.4.peg.1211"/>
<keyword evidence="6" id="KW-1185">Reference proteome</keyword>
<evidence type="ECO:0000256" key="2">
    <source>
        <dbReference type="ARBA" id="ARBA00022741"/>
    </source>
</evidence>
<reference evidence="5 6" key="1">
    <citation type="submission" date="2015-09" db="EMBL/GenBank/DDBJ databases">
        <title>Draft genome sequence of Alicyclobacillus ferrooxydans DSM 22381.</title>
        <authorList>
            <person name="Hemp J."/>
        </authorList>
    </citation>
    <scope>NUCLEOTIDE SEQUENCE [LARGE SCALE GENOMIC DNA]</scope>
    <source>
        <strain evidence="5 6">TC-34</strain>
    </source>
</reference>
<dbReference type="GO" id="GO:0005524">
    <property type="term" value="F:ATP binding"/>
    <property type="evidence" value="ECO:0007669"/>
    <property type="project" value="UniProtKB-KW"/>
</dbReference>
<protein>
    <recommendedName>
        <fullName evidence="4">UspA domain-containing protein</fullName>
    </recommendedName>
</protein>
<evidence type="ECO:0000313" key="6">
    <source>
        <dbReference type="Proteomes" id="UP000050482"/>
    </source>
</evidence>
<dbReference type="PANTHER" id="PTHR46268">
    <property type="entry name" value="STRESS RESPONSE PROTEIN NHAX"/>
    <property type="match status" value="1"/>
</dbReference>
<organism evidence="5 6">
    <name type="scientific">Alicyclobacillus ferrooxydans</name>
    <dbReference type="NCBI Taxonomy" id="471514"/>
    <lineage>
        <taxon>Bacteria</taxon>
        <taxon>Bacillati</taxon>
        <taxon>Bacillota</taxon>
        <taxon>Bacilli</taxon>
        <taxon>Bacillales</taxon>
        <taxon>Alicyclobacillaceae</taxon>
        <taxon>Alicyclobacillus</taxon>
    </lineage>
</organism>
<dbReference type="InterPro" id="IPR014729">
    <property type="entry name" value="Rossmann-like_a/b/a_fold"/>
</dbReference>
<dbReference type="PANTHER" id="PTHR46268:SF27">
    <property type="entry name" value="UNIVERSAL STRESS PROTEIN RV2623"/>
    <property type="match status" value="1"/>
</dbReference>
<evidence type="ECO:0000256" key="3">
    <source>
        <dbReference type="ARBA" id="ARBA00022840"/>
    </source>
</evidence>
<evidence type="ECO:0000259" key="4">
    <source>
        <dbReference type="Pfam" id="PF00582"/>
    </source>
</evidence>
<dbReference type="Proteomes" id="UP000050482">
    <property type="component" value="Unassembled WGS sequence"/>
</dbReference>
<sequence>MKKFIYATDGSDIAKKAGQVAAEWMEKWPEAELLMLYVIPQILPDAVYPYWSMMPGEAAKDNAHADEIERQAREQLFQNCNDRVRFEVVIGDPASIICDEAKELPADLIFMGSHGRGAVDRLLLGSVSYRVLHRATVPVLIVK</sequence>
<dbReference type="CDD" id="cd23659">
    <property type="entry name" value="USP_At3g01520-like"/>
    <property type="match status" value="1"/>
</dbReference>
<feature type="domain" description="UspA" evidence="4">
    <location>
        <begin position="1"/>
        <end position="143"/>
    </location>
</feature>
<dbReference type="InterPro" id="IPR006016">
    <property type="entry name" value="UspA"/>
</dbReference>
<dbReference type="AlphaFoldDB" id="A0A0P9EUI3"/>
<dbReference type="Gene3D" id="3.40.50.620">
    <property type="entry name" value="HUPs"/>
    <property type="match status" value="1"/>
</dbReference>
<accession>A0A0P9EUI3</accession>
<dbReference type="SUPFAM" id="SSF52402">
    <property type="entry name" value="Adenine nucleotide alpha hydrolases-like"/>
    <property type="match status" value="1"/>
</dbReference>
<comment type="similarity">
    <text evidence="1">Belongs to the universal stress protein A family.</text>
</comment>
<keyword evidence="2" id="KW-0547">Nucleotide-binding</keyword>
<name>A0A0P9EUI3_9BACL</name>
<dbReference type="STRING" id="471514.AN477_16765"/>
<evidence type="ECO:0000256" key="1">
    <source>
        <dbReference type="ARBA" id="ARBA00008791"/>
    </source>
</evidence>
<keyword evidence="3" id="KW-0067">ATP-binding</keyword>
<dbReference type="RefSeq" id="WP_054970319.1">
    <property type="nucleotide sequence ID" value="NZ_LJCO01000072.1"/>
</dbReference>